<proteinExistence type="predicted"/>
<organism evidence="1 2">
    <name type="scientific">Priestia megaterium</name>
    <name type="common">Bacillus megaterium</name>
    <dbReference type="NCBI Taxonomy" id="1404"/>
    <lineage>
        <taxon>Bacteria</taxon>
        <taxon>Bacillati</taxon>
        <taxon>Bacillota</taxon>
        <taxon>Bacilli</taxon>
        <taxon>Bacillales</taxon>
        <taxon>Bacillaceae</taxon>
        <taxon>Priestia</taxon>
    </lineage>
</organism>
<evidence type="ECO:0000313" key="2">
    <source>
        <dbReference type="Proteomes" id="UP000501868"/>
    </source>
</evidence>
<protein>
    <submittedName>
        <fullName evidence="1">Uncharacterized protein</fullName>
    </submittedName>
</protein>
<name>A0A6H1P0U4_PRIMG</name>
<evidence type="ECO:0000313" key="1">
    <source>
        <dbReference type="EMBL" id="QIZ07200.1"/>
    </source>
</evidence>
<sequence length="437" mass="50928">MSNECYLAIQHIYKSSVYCHPLKYNVHHGAKHASLKLLLGHFFYDNELLNQGLHFVNQQFNHIQQFGFKEYGSLPWFWHWVQAFTCVWEVVENSKVRNVMNEMLNHLWRLRAEYYLKGTWVGPHSRQSAHDVPKDHNTLLDYIQFGDFPFLSQIVRLEGTVLFTYEVSDKIVQHAISRTEPVEIKRKIQAANVDGFVTEEMHTYVFIDPAYAVGGIWERINEYDNEQQLWDITLPLSQTNAENSVNQAFFFHPGEKYVPGDDRHASPFGEVLYHKGTVIQMWHIPKEEKEVYSELIGCLPVGEWYFEKTCGYGRVESTYLTFQLINECNIEKKADRISISSPFISNWNGVIIEAVSCKEAEMKGIQDLESFIAAVKERNYSHSCFTNRSLSNGTIEKILVSYTTCQNDQLTFSLDNQSRCERVINHQLLSFNDYQIK</sequence>
<dbReference type="AlphaFoldDB" id="A0A6H1P0U4"/>
<reference evidence="1 2" key="1">
    <citation type="submission" date="2020-04" db="EMBL/GenBank/DDBJ databases">
        <title>Genome-Wide Identification of 5-Methylcytosine Sites in Bacterial Genomes By High-Throughput Sequencing of MspJI Restriction Fragments.</title>
        <authorList>
            <person name="Wu V."/>
        </authorList>
    </citation>
    <scope>NUCLEOTIDE SEQUENCE [LARGE SCALE GENOMIC DNA]</scope>
    <source>
        <strain evidence="1 2">S2</strain>
    </source>
</reference>
<dbReference type="EMBL" id="CP051128">
    <property type="protein sequence ID" value="QIZ07200.1"/>
    <property type="molecule type" value="Genomic_DNA"/>
</dbReference>
<dbReference type="Proteomes" id="UP000501868">
    <property type="component" value="Chromosome"/>
</dbReference>
<accession>A0A6H1P0U4</accession>
<gene>
    <name evidence="1" type="ORF">HFZ78_11155</name>
</gene>
<reference evidence="1 2" key="2">
    <citation type="submission" date="2020-04" db="EMBL/GenBank/DDBJ databases">
        <authorList>
            <person name="Fomenkov A."/>
            <person name="Anton B.P."/>
            <person name="Roberts R.J."/>
        </authorList>
    </citation>
    <scope>NUCLEOTIDE SEQUENCE [LARGE SCALE GENOMIC DNA]</scope>
    <source>
        <strain evidence="1 2">S2</strain>
    </source>
</reference>